<evidence type="ECO:0000313" key="8">
    <source>
        <dbReference type="EMBL" id="MBM7646813.1"/>
    </source>
</evidence>
<dbReference type="GO" id="GO:0051266">
    <property type="term" value="F:sirohydrochlorin ferrochelatase activity"/>
    <property type="evidence" value="ECO:0007669"/>
    <property type="project" value="UniProtKB-EC"/>
</dbReference>
<keyword evidence="5" id="KW-0627">Porphyrin biosynthesis</keyword>
<reference evidence="8 9" key="1">
    <citation type="submission" date="2021-01" db="EMBL/GenBank/DDBJ databases">
        <title>Genomic Encyclopedia of Type Strains, Phase IV (KMG-IV): sequencing the most valuable type-strain genomes for metagenomic binning, comparative biology and taxonomic classification.</title>
        <authorList>
            <person name="Goeker M."/>
        </authorList>
    </citation>
    <scope>NUCLEOTIDE SEQUENCE [LARGE SCALE GENOMIC DNA]</scope>
    <source>
        <strain evidence="8 9">DSM 28236</strain>
    </source>
</reference>
<dbReference type="Gene3D" id="1.10.8.610">
    <property type="entry name" value="SirC, precorrin-2 dehydrogenase, C-terminal helical domain-like"/>
    <property type="match status" value="1"/>
</dbReference>
<evidence type="ECO:0000256" key="4">
    <source>
        <dbReference type="ARBA" id="ARBA00023027"/>
    </source>
</evidence>
<dbReference type="RefSeq" id="WP_205004689.1">
    <property type="nucleotide sequence ID" value="NZ_JAFBER010000030.1"/>
</dbReference>
<feature type="domain" description="Siroheme synthase central" evidence="7">
    <location>
        <begin position="118"/>
        <end position="142"/>
    </location>
</feature>
<dbReference type="Pfam" id="PF22440">
    <property type="entry name" value="SirC_C"/>
    <property type="match status" value="1"/>
</dbReference>
<evidence type="ECO:0000256" key="6">
    <source>
        <dbReference type="ARBA" id="ARBA00047561"/>
    </source>
</evidence>
<evidence type="ECO:0000259" key="7">
    <source>
        <dbReference type="Pfam" id="PF14824"/>
    </source>
</evidence>
<dbReference type="EMBL" id="JAFBER010000030">
    <property type="protein sequence ID" value="MBM7646813.1"/>
    <property type="molecule type" value="Genomic_DNA"/>
</dbReference>
<evidence type="ECO:0000256" key="2">
    <source>
        <dbReference type="ARBA" id="ARBA00012400"/>
    </source>
</evidence>
<dbReference type="SUPFAM" id="SSF75615">
    <property type="entry name" value="Siroheme synthase middle domains-like"/>
    <property type="match status" value="1"/>
</dbReference>
<organism evidence="8 9">
    <name type="scientific">Scopulibacillus daqui</name>
    <dbReference type="NCBI Taxonomy" id="1469162"/>
    <lineage>
        <taxon>Bacteria</taxon>
        <taxon>Bacillati</taxon>
        <taxon>Bacillota</taxon>
        <taxon>Bacilli</taxon>
        <taxon>Bacillales</taxon>
        <taxon>Sporolactobacillaceae</taxon>
        <taxon>Scopulibacillus</taxon>
    </lineage>
</organism>
<evidence type="ECO:0000256" key="1">
    <source>
        <dbReference type="ARBA" id="ARBA00005010"/>
    </source>
</evidence>
<name>A0ABS2Q3D2_9BACL</name>
<dbReference type="NCBIfam" id="NF005222">
    <property type="entry name" value="PRK06718.1"/>
    <property type="match status" value="1"/>
</dbReference>
<keyword evidence="3 8" id="KW-0560">Oxidoreductase</keyword>
<sequence>MSHYPINLNLTAKKTVVIGGGRVASRRIASLVQANADVTVVSPQVSQAVYPFIRNRQITWHQKVFEPEDIIDAFIVIAATNDRAVNRKIAESAGSHQLVNVASQPELGNFEFPAVLNRGRLTISVSTSGASPILARKIRDSLSKKYDETYDAYLEFLFTCRQRLKESSISLKHKNKILHELLDPKFHDPRMQEKVTAAFDSFINQYPEEPFA</sequence>
<comment type="catalytic activity">
    <reaction evidence="6">
        <text>precorrin-2 + NAD(+) = sirohydrochlorin + NADH + 2 H(+)</text>
        <dbReference type="Rhea" id="RHEA:15613"/>
        <dbReference type="ChEBI" id="CHEBI:15378"/>
        <dbReference type="ChEBI" id="CHEBI:57540"/>
        <dbReference type="ChEBI" id="CHEBI:57945"/>
        <dbReference type="ChEBI" id="CHEBI:58351"/>
        <dbReference type="ChEBI" id="CHEBI:58827"/>
        <dbReference type="EC" id="1.3.1.76"/>
    </reaction>
</comment>
<dbReference type="GO" id="GO:0043115">
    <property type="term" value="F:precorrin-2 dehydrogenase activity"/>
    <property type="evidence" value="ECO:0007669"/>
    <property type="project" value="UniProtKB-EC"/>
</dbReference>
<dbReference type="EC" id="1.3.1.76" evidence="2"/>
<keyword evidence="4" id="KW-0520">NAD</keyword>
<evidence type="ECO:0000256" key="5">
    <source>
        <dbReference type="ARBA" id="ARBA00023244"/>
    </source>
</evidence>
<dbReference type="PANTHER" id="PTHR35330">
    <property type="entry name" value="SIROHEME BIOSYNTHESIS PROTEIN MET8"/>
    <property type="match status" value="1"/>
</dbReference>
<dbReference type="InterPro" id="IPR028161">
    <property type="entry name" value="Met8-like"/>
</dbReference>
<dbReference type="Gene3D" id="3.40.50.720">
    <property type="entry name" value="NAD(P)-binding Rossmann-like Domain"/>
    <property type="match status" value="1"/>
</dbReference>
<dbReference type="Pfam" id="PF13241">
    <property type="entry name" value="NAD_binding_7"/>
    <property type="match status" value="1"/>
</dbReference>
<keyword evidence="8" id="KW-0456">Lyase</keyword>
<comment type="caution">
    <text evidence="8">The sequence shown here is derived from an EMBL/GenBank/DDBJ whole genome shotgun (WGS) entry which is preliminary data.</text>
</comment>
<accession>A0ABS2Q3D2</accession>
<dbReference type="InterPro" id="IPR028281">
    <property type="entry name" value="Sirohaem_synthase_central"/>
</dbReference>
<gene>
    <name evidence="8" type="ORF">JOD45_003047</name>
</gene>
<dbReference type="NCBIfam" id="TIGR01470">
    <property type="entry name" value="cysG_Nterm"/>
    <property type="match status" value="1"/>
</dbReference>
<evidence type="ECO:0000313" key="9">
    <source>
        <dbReference type="Proteomes" id="UP000808914"/>
    </source>
</evidence>
<evidence type="ECO:0000256" key="3">
    <source>
        <dbReference type="ARBA" id="ARBA00023002"/>
    </source>
</evidence>
<comment type="pathway">
    <text evidence="1">Porphyrin-containing compound metabolism; siroheme biosynthesis; sirohydrochlorin from precorrin-2: step 1/1.</text>
</comment>
<dbReference type="Pfam" id="PF14824">
    <property type="entry name" value="Sirohm_synth_M"/>
    <property type="match status" value="1"/>
</dbReference>
<dbReference type="SUPFAM" id="SSF51735">
    <property type="entry name" value="NAD(P)-binding Rossmann-fold domains"/>
    <property type="match status" value="1"/>
</dbReference>
<dbReference type="InterPro" id="IPR006367">
    <property type="entry name" value="Sirohaem_synthase_N"/>
</dbReference>
<dbReference type="InterPro" id="IPR042518">
    <property type="entry name" value="SirC_C"/>
</dbReference>
<protein>
    <recommendedName>
        <fullName evidence="2">precorrin-2 dehydrogenase</fullName>
        <ecNumber evidence="2">1.3.1.76</ecNumber>
    </recommendedName>
</protein>
<keyword evidence="9" id="KW-1185">Reference proteome</keyword>
<dbReference type="Proteomes" id="UP000808914">
    <property type="component" value="Unassembled WGS sequence"/>
</dbReference>
<dbReference type="InterPro" id="IPR036291">
    <property type="entry name" value="NAD(P)-bd_dom_sf"/>
</dbReference>
<dbReference type="PANTHER" id="PTHR35330:SF1">
    <property type="entry name" value="SIROHEME BIOSYNTHESIS PROTEIN MET8"/>
    <property type="match status" value="1"/>
</dbReference>
<proteinExistence type="predicted"/>